<comment type="caution">
    <text evidence="3">The sequence shown here is derived from an EMBL/GenBank/DDBJ whole genome shotgun (WGS) entry which is preliminary data.</text>
</comment>
<dbReference type="InterPro" id="IPR016047">
    <property type="entry name" value="M23ase_b-sheet_dom"/>
</dbReference>
<dbReference type="PANTHER" id="PTHR21666">
    <property type="entry name" value="PEPTIDASE-RELATED"/>
    <property type="match status" value="1"/>
</dbReference>
<protein>
    <submittedName>
        <fullName evidence="3">Peptidoglycan DD-metalloendopeptidase family protein</fullName>
    </submittedName>
</protein>
<accession>A0A844YCP1</accession>
<dbReference type="Pfam" id="PF01551">
    <property type="entry name" value="Peptidase_M23"/>
    <property type="match status" value="1"/>
</dbReference>
<gene>
    <name evidence="3" type="ORF">GRI47_12030</name>
</gene>
<evidence type="ECO:0000256" key="1">
    <source>
        <dbReference type="ARBA" id="ARBA00022729"/>
    </source>
</evidence>
<dbReference type="GO" id="GO:0004222">
    <property type="term" value="F:metalloendopeptidase activity"/>
    <property type="evidence" value="ECO:0007669"/>
    <property type="project" value="TreeGrafter"/>
</dbReference>
<dbReference type="FunFam" id="2.70.70.10:FF:000006">
    <property type="entry name" value="M23 family peptidase"/>
    <property type="match status" value="1"/>
</dbReference>
<evidence type="ECO:0000313" key="4">
    <source>
        <dbReference type="Proteomes" id="UP000430272"/>
    </source>
</evidence>
<reference evidence="3 4" key="1">
    <citation type="submission" date="2019-12" db="EMBL/GenBank/DDBJ databases">
        <title>Genomic-based taxomic classification of the family Erythrobacteraceae.</title>
        <authorList>
            <person name="Xu L."/>
        </authorList>
    </citation>
    <scope>NUCLEOTIDE SEQUENCE [LARGE SCALE GENOMIC DNA]</scope>
    <source>
        <strain evidence="3 4">JCM 17468</strain>
    </source>
</reference>
<dbReference type="Gene3D" id="2.70.70.10">
    <property type="entry name" value="Glucose Permease (Domain IIA)"/>
    <property type="match status" value="1"/>
</dbReference>
<evidence type="ECO:0000259" key="2">
    <source>
        <dbReference type="Pfam" id="PF01551"/>
    </source>
</evidence>
<keyword evidence="1" id="KW-0732">Signal</keyword>
<evidence type="ECO:0000313" key="3">
    <source>
        <dbReference type="EMBL" id="MXO54728.1"/>
    </source>
</evidence>
<dbReference type="AlphaFoldDB" id="A0A844YCP1"/>
<dbReference type="EMBL" id="WTYD01000002">
    <property type="protein sequence ID" value="MXO54728.1"/>
    <property type="molecule type" value="Genomic_DNA"/>
</dbReference>
<dbReference type="Proteomes" id="UP000430272">
    <property type="component" value="Unassembled WGS sequence"/>
</dbReference>
<dbReference type="CDD" id="cd12797">
    <property type="entry name" value="M23_peptidase"/>
    <property type="match status" value="1"/>
</dbReference>
<dbReference type="InterPro" id="IPR011055">
    <property type="entry name" value="Dup_hybrid_motif"/>
</dbReference>
<keyword evidence="4" id="KW-1185">Reference proteome</keyword>
<feature type="domain" description="M23ase beta-sheet core" evidence="2">
    <location>
        <begin position="250"/>
        <end position="344"/>
    </location>
</feature>
<proteinExistence type="predicted"/>
<sequence>MRSDGQVRFVKISSRLQMGAAALVGAALIGLTGSVGAMAYSQYETSAERAALMTRAAKVADSEERLATYRDDIDTVAEDLERRQAFIEDMVAALPEDVKVSDLNARDGKAVASDTAETQAMVGKVSAAIPEAAALARIEARQLAFVDGMTRFAEARSARAEAALRELGLNPATVLRQAEREAMGGPLEKFASASGGPIDPRFERLGLSLARMGALELSLDSVPQVMPASVVRMSSGFGFRRDPFTGGGAMHSGLDFAGPIGTPIQAAANGRVSFVGVKSGYGNVVEIDHGNGLVTRYAHLSAFGVKRGAEVGAGDRIASMGSTGRSTGSHLHFEVRLNGRAVNPRTFLERAPDVLEKARSDATSAQQ</sequence>
<dbReference type="SUPFAM" id="SSF51261">
    <property type="entry name" value="Duplicated hybrid motif"/>
    <property type="match status" value="1"/>
</dbReference>
<name>A0A844YCP1_9SPHN</name>
<dbReference type="PANTHER" id="PTHR21666:SF289">
    <property type="entry name" value="L-ALA--D-GLU ENDOPEPTIDASE"/>
    <property type="match status" value="1"/>
</dbReference>
<dbReference type="OrthoDB" id="9815245at2"/>
<organism evidence="3 4">
    <name type="scientific">Qipengyuania pelagi</name>
    <dbReference type="NCBI Taxonomy" id="994320"/>
    <lineage>
        <taxon>Bacteria</taxon>
        <taxon>Pseudomonadati</taxon>
        <taxon>Pseudomonadota</taxon>
        <taxon>Alphaproteobacteria</taxon>
        <taxon>Sphingomonadales</taxon>
        <taxon>Erythrobacteraceae</taxon>
        <taxon>Qipengyuania</taxon>
    </lineage>
</organism>
<dbReference type="InterPro" id="IPR050570">
    <property type="entry name" value="Cell_wall_metabolism_enzyme"/>
</dbReference>